<accession>A0A0F8XHS0</accession>
<comment type="caution">
    <text evidence="1">The sequence shown here is derived from an EMBL/GenBank/DDBJ whole genome shotgun (WGS) entry which is preliminary data.</text>
</comment>
<feature type="non-terminal residue" evidence="1">
    <location>
        <position position="31"/>
    </location>
</feature>
<dbReference type="AlphaFoldDB" id="A0A0F8XHS0"/>
<name>A0A0F8XHS0_9ZZZZ</name>
<dbReference type="EMBL" id="LAZR01070379">
    <property type="protein sequence ID" value="KKK41694.1"/>
    <property type="molecule type" value="Genomic_DNA"/>
</dbReference>
<gene>
    <name evidence="1" type="ORF">LCGC14_2579840</name>
</gene>
<organism evidence="1">
    <name type="scientific">marine sediment metagenome</name>
    <dbReference type="NCBI Taxonomy" id="412755"/>
    <lineage>
        <taxon>unclassified sequences</taxon>
        <taxon>metagenomes</taxon>
        <taxon>ecological metagenomes</taxon>
    </lineage>
</organism>
<proteinExistence type="predicted"/>
<sequence>MGVLDTAASYLPEVNKASVGKFAYMSIISML</sequence>
<protein>
    <submittedName>
        <fullName evidence="1">Uncharacterized protein</fullName>
    </submittedName>
</protein>
<reference evidence="1" key="1">
    <citation type="journal article" date="2015" name="Nature">
        <title>Complex archaea that bridge the gap between prokaryotes and eukaryotes.</title>
        <authorList>
            <person name="Spang A."/>
            <person name="Saw J.H."/>
            <person name="Jorgensen S.L."/>
            <person name="Zaremba-Niedzwiedzka K."/>
            <person name="Martijn J."/>
            <person name="Lind A.E."/>
            <person name="van Eijk R."/>
            <person name="Schleper C."/>
            <person name="Guy L."/>
            <person name="Ettema T.J."/>
        </authorList>
    </citation>
    <scope>NUCLEOTIDE SEQUENCE</scope>
</reference>
<evidence type="ECO:0000313" key="1">
    <source>
        <dbReference type="EMBL" id="KKK41694.1"/>
    </source>
</evidence>